<dbReference type="PROSITE" id="PS50021">
    <property type="entry name" value="CH"/>
    <property type="match status" value="2"/>
</dbReference>
<dbReference type="Gene3D" id="1.10.418.10">
    <property type="entry name" value="Calponin-like domain"/>
    <property type="match status" value="2"/>
</dbReference>
<dbReference type="OrthoDB" id="18853at2759"/>
<protein>
    <submittedName>
        <fullName evidence="9">Alpha actinin sarcomeric</fullName>
    </submittedName>
</protein>
<accession>A0A068Y8Y2</accession>
<dbReference type="AlphaFoldDB" id="A0A068Y8Y2"/>
<feature type="domain" description="EF-hand" evidence="8">
    <location>
        <begin position="755"/>
        <end position="790"/>
    </location>
</feature>
<evidence type="ECO:0000259" key="8">
    <source>
        <dbReference type="PROSITE" id="PS50222"/>
    </source>
</evidence>
<dbReference type="SUPFAM" id="SSF47576">
    <property type="entry name" value="Calponin-homology domain, CH-domain"/>
    <property type="match status" value="1"/>
</dbReference>
<dbReference type="Pfam" id="PF00307">
    <property type="entry name" value="CH"/>
    <property type="match status" value="2"/>
</dbReference>
<dbReference type="FunFam" id="1.10.418.10:FF:000001">
    <property type="entry name" value="Actinin alpha 1"/>
    <property type="match status" value="1"/>
</dbReference>
<dbReference type="PROSITE" id="PS00018">
    <property type="entry name" value="EF_HAND_1"/>
    <property type="match status" value="1"/>
</dbReference>
<evidence type="ECO:0000256" key="4">
    <source>
        <dbReference type="ARBA" id="ARBA00022837"/>
    </source>
</evidence>
<keyword evidence="5" id="KW-0009">Actin-binding</keyword>
<reference evidence="9" key="2">
    <citation type="submission" date="2015-11" db="EMBL/GenBank/DDBJ databases">
        <authorList>
            <person name="Zhang Y."/>
            <person name="Guo Z."/>
        </authorList>
    </citation>
    <scope>NUCLEOTIDE SEQUENCE</scope>
</reference>
<dbReference type="GO" id="GO:0003779">
    <property type="term" value="F:actin binding"/>
    <property type="evidence" value="ECO:0007669"/>
    <property type="project" value="UniProtKB-KW"/>
</dbReference>
<evidence type="ECO:0000256" key="2">
    <source>
        <dbReference type="ARBA" id="ARBA00022723"/>
    </source>
</evidence>
<dbReference type="SMART" id="SM00054">
    <property type="entry name" value="EFh"/>
    <property type="match status" value="2"/>
</dbReference>
<dbReference type="InterPro" id="IPR036872">
    <property type="entry name" value="CH_dom_sf"/>
</dbReference>
<feature type="coiled-coil region" evidence="6">
    <location>
        <begin position="567"/>
        <end position="594"/>
    </location>
</feature>
<gene>
    <name evidence="9" type="ORF">EmuJ_000856100</name>
</gene>
<evidence type="ECO:0000259" key="7">
    <source>
        <dbReference type="PROSITE" id="PS50021"/>
    </source>
</evidence>
<dbReference type="Pfam" id="PF13499">
    <property type="entry name" value="EF-hand_7"/>
    <property type="match status" value="1"/>
</dbReference>
<feature type="domain" description="Calponin-homology (CH)" evidence="7">
    <location>
        <begin position="157"/>
        <end position="263"/>
    </location>
</feature>
<evidence type="ECO:0000313" key="10">
    <source>
        <dbReference type="Proteomes" id="UP000017246"/>
    </source>
</evidence>
<dbReference type="EMBL" id="LN902841">
    <property type="protein sequence ID" value="CDS40953.1"/>
    <property type="molecule type" value="Genomic_DNA"/>
</dbReference>
<dbReference type="InterPro" id="IPR014837">
    <property type="entry name" value="EF-hand_Ca_insen"/>
</dbReference>
<dbReference type="OMA" id="YMTRELT"/>
<reference evidence="9" key="1">
    <citation type="journal article" date="2013" name="Nature">
        <title>The genomes of four tapeworm species reveal adaptations to parasitism.</title>
        <authorList>
            <person name="Tsai I.J."/>
            <person name="Zarowiecki M."/>
            <person name="Holroyd N."/>
            <person name="Garciarrubio A."/>
            <person name="Sanchez-Flores A."/>
            <person name="Brooks K.L."/>
            <person name="Tracey A."/>
            <person name="Bobes R.J."/>
            <person name="Fragoso G."/>
            <person name="Sciutto E."/>
            <person name="Aslett M."/>
            <person name="Beasley H."/>
            <person name="Bennett H.M."/>
            <person name="Cai J."/>
            <person name="Camicia F."/>
            <person name="Clark R."/>
            <person name="Cucher M."/>
            <person name="De Silva N."/>
            <person name="Day T.A."/>
            <person name="Deplazes P."/>
            <person name="Estrada K."/>
            <person name="Fernandez C."/>
            <person name="Holland P.W."/>
            <person name="Hou J."/>
            <person name="Hu S."/>
            <person name="Huckvale T."/>
            <person name="Hung S.S."/>
            <person name="Kamenetzky L."/>
            <person name="Keane J.A."/>
            <person name="Kiss F."/>
            <person name="Koziol U."/>
            <person name="Lambert O."/>
            <person name="Liu K."/>
            <person name="Luo X."/>
            <person name="Luo Y."/>
            <person name="Macchiaroli N."/>
            <person name="Nichol S."/>
            <person name="Paps J."/>
            <person name="Parkinson J."/>
            <person name="Pouchkina-Stantcheva N."/>
            <person name="Riddiford N."/>
            <person name="Rosenzvit M."/>
            <person name="Salinas G."/>
            <person name="Wasmuth J.D."/>
            <person name="Zamanian M."/>
            <person name="Zheng Y."/>
            <person name="Cai X."/>
            <person name="Soberon X."/>
            <person name="Olson P.D."/>
            <person name="Laclette J.P."/>
            <person name="Brehm K."/>
            <person name="Berriman M."/>
            <person name="Garciarrubio A."/>
            <person name="Bobes R.J."/>
            <person name="Fragoso G."/>
            <person name="Sanchez-Flores A."/>
            <person name="Estrada K."/>
            <person name="Cevallos M.A."/>
            <person name="Morett E."/>
            <person name="Gonzalez V."/>
            <person name="Portillo T."/>
            <person name="Ochoa-Leyva A."/>
            <person name="Jose M.V."/>
            <person name="Sciutto E."/>
            <person name="Landa A."/>
            <person name="Jimenez L."/>
            <person name="Valdes V."/>
            <person name="Carrero J.C."/>
            <person name="Larralde C."/>
            <person name="Morales-Montor J."/>
            <person name="Limon-Lason J."/>
            <person name="Soberon X."/>
            <person name="Laclette J.P."/>
        </authorList>
    </citation>
    <scope>NUCLEOTIDE SEQUENCE [LARGE SCALE GENOMIC DNA]</scope>
</reference>
<evidence type="ECO:0000313" key="9">
    <source>
        <dbReference type="EMBL" id="CDS40953.1"/>
    </source>
</evidence>
<keyword evidence="6" id="KW-0175">Coiled coil</keyword>
<dbReference type="Gene3D" id="1.10.238.10">
    <property type="entry name" value="EF-hand"/>
    <property type="match status" value="2"/>
</dbReference>
<dbReference type="InterPro" id="IPR002017">
    <property type="entry name" value="Spectrin_repeat"/>
</dbReference>
<evidence type="ECO:0000256" key="3">
    <source>
        <dbReference type="ARBA" id="ARBA00022737"/>
    </source>
</evidence>
<dbReference type="eggNOG" id="KOG0035">
    <property type="taxonomic scope" value="Eukaryota"/>
</dbReference>
<dbReference type="SUPFAM" id="SSF46966">
    <property type="entry name" value="Spectrin repeat"/>
    <property type="match status" value="4"/>
</dbReference>
<dbReference type="Gene3D" id="1.20.58.60">
    <property type="match status" value="4"/>
</dbReference>
<dbReference type="PANTHER" id="PTHR11915">
    <property type="entry name" value="SPECTRIN/FILAMIN RELATED CYTOSKELETAL PROTEIN"/>
    <property type="match status" value="1"/>
</dbReference>
<organism evidence="9 10">
    <name type="scientific">Echinococcus multilocularis</name>
    <name type="common">Fox tapeworm</name>
    <dbReference type="NCBI Taxonomy" id="6211"/>
    <lineage>
        <taxon>Eukaryota</taxon>
        <taxon>Metazoa</taxon>
        <taxon>Spiralia</taxon>
        <taxon>Lophotrochozoa</taxon>
        <taxon>Platyhelminthes</taxon>
        <taxon>Cestoda</taxon>
        <taxon>Eucestoda</taxon>
        <taxon>Cyclophyllidea</taxon>
        <taxon>Taeniidae</taxon>
        <taxon>Echinococcus</taxon>
    </lineage>
</organism>
<dbReference type="SMART" id="SM01184">
    <property type="entry name" value="efhand_Ca_insen"/>
    <property type="match status" value="1"/>
</dbReference>
<comment type="similarity">
    <text evidence="1">Belongs to the alpha-actinin family.</text>
</comment>
<keyword evidence="2" id="KW-0479">Metal-binding</keyword>
<dbReference type="STRING" id="6211.A0A068Y8Y2"/>
<name>A0A068Y8Y2_ECHMU</name>
<keyword evidence="3" id="KW-0677">Repeat</keyword>
<evidence type="ECO:0000256" key="5">
    <source>
        <dbReference type="ARBA" id="ARBA00023203"/>
    </source>
</evidence>
<keyword evidence="4" id="KW-0106">Calcium</keyword>
<dbReference type="InterPro" id="IPR001589">
    <property type="entry name" value="Actinin_actin-bd_CS"/>
</dbReference>
<keyword evidence="10" id="KW-1185">Reference proteome</keyword>
<dbReference type="PROSITE" id="PS00019">
    <property type="entry name" value="ACTININ_1"/>
    <property type="match status" value="1"/>
</dbReference>
<sequence length="958" mass="110574">MSDEAWSLKAHQQKSIFEFEGYANDDDDEELPERETPIDPIWEKQQKKTFTAWCNLHLKKKNAEITVIEEDFRNGLNLLLLLEAISGEQLSPPERGKLRVHKILNVNKALDFIQKKGVKLVGIAAEEIVDGNVKMTLGMIWTIILRFAIQDIQIENCSANDGLLLWCQRSTEPYPEVNVKNFNTSFKDGKAFCAIINRYRPDLLDFNDVAKAPARYALTKAFDVAEESLSIPKMLDVDDMIESVKPDDRSVITYVSCFFHLFAEAEKTGAAATRIKKAVEISQMSDQLCDSYNRLFTDLKTWIIKKKADFEHRKPVLNLEDVNKSIEGLRQYQTEEKPAKIEEKSRLETTFRTLQTRLRLNNRPPYLPSDGMLIADILILWKELEICEKNYEEWLMGERKRTTTLAYWLSRFEVRCKTFEAWASGKSDYLQSSDYTTCTVAEVRPMLKKHEAFVSDLMAQQDRVERIESIAQEIRNLGYTDMPSIDSRCAQIKSSWDSLKALSDKRHQNLSDAQSVLEKIDAKHLEIAKLSAPFHNWMQQAEEDLLDKFIAQSTSDVEKLINTHAEYEKSSKEKAKEYEKIRDLEVEIEGLCKQINRESIVNPYTNVTTSRLHEQWKTLQELTDQRRKELEEEKKHQLVCDQVRRRFIQLATELNGWLEQTQGRLNNVGLGEASLEEQVKLLTNLDGELEAQRPKLSELEDCHQHLQDAYGDLDFPVSMATLRSVWNQLSTGLKYTRNEIENQILTRDSKGLSKSQLDDLRRCFNHFDKDHTGRLECPEFKACLVSVGHSIVAEAKKQRKTSVDTSDEDILKLMKQLDPNSNGSIAFDVFVDYMTRELTDLDTSDQLLQSFRTISGEKGYLTEADLRRELPPEQVQYILSKLHPLTLRSHHIRHQVEPVFPLLSLSRLIPIAANLSHRHLLTNHFFTIITIRSLVLISIPSFGNYTQLAAIPFFTHCF</sequence>
<evidence type="ECO:0000256" key="6">
    <source>
        <dbReference type="SAM" id="Coils"/>
    </source>
</evidence>
<proteinExistence type="inferred from homology"/>
<dbReference type="Pfam" id="PF00435">
    <property type="entry name" value="Spectrin"/>
    <property type="match status" value="2"/>
</dbReference>
<dbReference type="Pfam" id="PF08726">
    <property type="entry name" value="EFhand_Ca_insen"/>
    <property type="match status" value="1"/>
</dbReference>
<dbReference type="SMART" id="SM00150">
    <property type="entry name" value="SPEC"/>
    <property type="match status" value="3"/>
</dbReference>
<feature type="domain" description="Calponin-homology (CH)" evidence="7">
    <location>
        <begin position="44"/>
        <end position="148"/>
    </location>
</feature>
<dbReference type="SMART" id="SM00033">
    <property type="entry name" value="CH"/>
    <property type="match status" value="2"/>
</dbReference>
<dbReference type="InterPro" id="IPR011992">
    <property type="entry name" value="EF-hand-dom_pair"/>
</dbReference>
<feature type="domain" description="EF-hand" evidence="8">
    <location>
        <begin position="805"/>
        <end position="840"/>
    </location>
</feature>
<dbReference type="GO" id="GO:0005509">
    <property type="term" value="F:calcium ion binding"/>
    <property type="evidence" value="ECO:0007669"/>
    <property type="project" value="InterPro"/>
</dbReference>
<dbReference type="PROSITE" id="PS00020">
    <property type="entry name" value="ACTININ_2"/>
    <property type="match status" value="1"/>
</dbReference>
<dbReference type="FunFam" id="1.10.418.10:FF:000088">
    <property type="entry name" value="Alpha-actinin, sarcomeric"/>
    <property type="match status" value="1"/>
</dbReference>
<dbReference type="CDD" id="cd21214">
    <property type="entry name" value="CH_ACTN_rpt1"/>
    <property type="match status" value="1"/>
</dbReference>
<dbReference type="SUPFAM" id="SSF47473">
    <property type="entry name" value="EF-hand"/>
    <property type="match status" value="1"/>
</dbReference>
<dbReference type="PROSITE" id="PS50222">
    <property type="entry name" value="EF_HAND_2"/>
    <property type="match status" value="2"/>
</dbReference>
<dbReference type="InterPro" id="IPR018159">
    <property type="entry name" value="Spectrin/alpha-actinin"/>
</dbReference>
<dbReference type="InterPro" id="IPR018247">
    <property type="entry name" value="EF_Hand_1_Ca_BS"/>
</dbReference>
<dbReference type="CDD" id="cd00176">
    <property type="entry name" value="SPEC"/>
    <property type="match status" value="2"/>
</dbReference>
<dbReference type="InterPro" id="IPR002048">
    <property type="entry name" value="EF_hand_dom"/>
</dbReference>
<dbReference type="InterPro" id="IPR001715">
    <property type="entry name" value="CH_dom"/>
</dbReference>
<evidence type="ECO:0000256" key="1">
    <source>
        <dbReference type="ARBA" id="ARBA00010255"/>
    </source>
</evidence>
<dbReference type="Proteomes" id="UP000017246">
    <property type="component" value="Unassembled WGS sequence"/>
</dbReference>